<gene>
    <name evidence="6" type="ORF">EOJ36_09270</name>
</gene>
<comment type="similarity">
    <text evidence="4">Belongs to the flavoredoxin family.</text>
</comment>
<evidence type="ECO:0000256" key="2">
    <source>
        <dbReference type="ARBA" id="ARBA00022630"/>
    </source>
</evidence>
<accession>A0A437PP78</accession>
<proteinExistence type="inferred from homology"/>
<name>A0A437PP78_9BACT</name>
<organism evidence="6 7">
    <name type="scientific">Sandaracinomonas limnophila</name>
    <dbReference type="NCBI Taxonomy" id="1862386"/>
    <lineage>
        <taxon>Bacteria</taxon>
        <taxon>Pseudomonadati</taxon>
        <taxon>Bacteroidota</taxon>
        <taxon>Cytophagia</taxon>
        <taxon>Cytophagales</taxon>
        <taxon>Flectobacillaceae</taxon>
        <taxon>Sandaracinomonas</taxon>
    </lineage>
</organism>
<comment type="cofactor">
    <cofactor evidence="1">
        <name>FMN</name>
        <dbReference type="ChEBI" id="CHEBI:58210"/>
    </cofactor>
</comment>
<sequence>MKTCIRLEEIMQLELRERAHFINSVGGFKSIGLIGTSDRQGQTNLAIFSSIVHIGANPPLISFIMRPDSVERHTLSNILSTGYYTINHVNESIFQKAHQTSARYPQEVSEFEVTGLTREYKNDFFAPFVQESAVQLGVQFKERIDLTINQTIMIIGQIEQVHFPKDCLHPDGYLDIEKAGTISCSGLDSYHKTQRIDRLPYAKL</sequence>
<dbReference type="EMBL" id="SACY01000004">
    <property type="protein sequence ID" value="RVU24108.1"/>
    <property type="molecule type" value="Genomic_DNA"/>
</dbReference>
<reference evidence="6 7" key="1">
    <citation type="submission" date="2019-01" db="EMBL/GenBank/DDBJ databases">
        <authorList>
            <person name="Chen W.-M."/>
        </authorList>
    </citation>
    <scope>NUCLEOTIDE SEQUENCE [LARGE SCALE GENOMIC DNA]</scope>
    <source>
        <strain evidence="6 7">FSY-15</strain>
    </source>
</reference>
<evidence type="ECO:0000256" key="1">
    <source>
        <dbReference type="ARBA" id="ARBA00001917"/>
    </source>
</evidence>
<dbReference type="GO" id="GO:0016646">
    <property type="term" value="F:oxidoreductase activity, acting on the CH-NH group of donors, NAD or NADP as acceptor"/>
    <property type="evidence" value="ECO:0007669"/>
    <property type="project" value="UniProtKB-ARBA"/>
</dbReference>
<dbReference type="Pfam" id="PF01613">
    <property type="entry name" value="Flavin_Reduct"/>
    <property type="match status" value="1"/>
</dbReference>
<dbReference type="Gene3D" id="2.30.110.10">
    <property type="entry name" value="Electron Transport, Fmn-binding Protein, Chain A"/>
    <property type="match status" value="1"/>
</dbReference>
<evidence type="ECO:0000259" key="5">
    <source>
        <dbReference type="Pfam" id="PF01613"/>
    </source>
</evidence>
<keyword evidence="7" id="KW-1185">Reference proteome</keyword>
<comment type="caution">
    <text evidence="6">The sequence shown here is derived from an EMBL/GenBank/DDBJ whole genome shotgun (WGS) entry which is preliminary data.</text>
</comment>
<keyword evidence="2" id="KW-0285">Flavoprotein</keyword>
<dbReference type="PANTHER" id="PTHR33798">
    <property type="entry name" value="FLAVOPROTEIN OXYGENASE"/>
    <property type="match status" value="1"/>
</dbReference>
<feature type="domain" description="Flavin reductase like" evidence="5">
    <location>
        <begin position="33"/>
        <end position="166"/>
    </location>
</feature>
<dbReference type="PANTHER" id="PTHR33798:SF5">
    <property type="entry name" value="FLAVIN REDUCTASE LIKE DOMAIN-CONTAINING PROTEIN"/>
    <property type="match status" value="1"/>
</dbReference>
<protein>
    <submittedName>
        <fullName evidence="6">Flavin oxidoreductase</fullName>
    </submittedName>
</protein>
<evidence type="ECO:0000313" key="7">
    <source>
        <dbReference type="Proteomes" id="UP000282832"/>
    </source>
</evidence>
<evidence type="ECO:0000256" key="3">
    <source>
        <dbReference type="ARBA" id="ARBA00022643"/>
    </source>
</evidence>
<evidence type="ECO:0000313" key="6">
    <source>
        <dbReference type="EMBL" id="RVU24108.1"/>
    </source>
</evidence>
<dbReference type="AlphaFoldDB" id="A0A437PP78"/>
<dbReference type="Proteomes" id="UP000282832">
    <property type="component" value="Unassembled WGS sequence"/>
</dbReference>
<dbReference type="InterPro" id="IPR012349">
    <property type="entry name" value="Split_barrel_FMN-bd"/>
</dbReference>
<dbReference type="SUPFAM" id="SSF50475">
    <property type="entry name" value="FMN-binding split barrel"/>
    <property type="match status" value="1"/>
</dbReference>
<dbReference type="GO" id="GO:0010181">
    <property type="term" value="F:FMN binding"/>
    <property type="evidence" value="ECO:0007669"/>
    <property type="project" value="InterPro"/>
</dbReference>
<keyword evidence="3" id="KW-0288">FMN</keyword>
<evidence type="ECO:0000256" key="4">
    <source>
        <dbReference type="ARBA" id="ARBA00038054"/>
    </source>
</evidence>
<dbReference type="InterPro" id="IPR002563">
    <property type="entry name" value="Flavin_Rdtase-like_dom"/>
</dbReference>
<dbReference type="RefSeq" id="WP_127804667.1">
    <property type="nucleotide sequence ID" value="NZ_SACY01000004.1"/>
</dbReference>
<dbReference type="OrthoDB" id="5293996at2"/>